<dbReference type="RefSeq" id="WP_161141509.1">
    <property type="nucleotide sequence ID" value="NZ_SPKJ01000062.1"/>
</dbReference>
<comment type="caution">
    <text evidence="1">The sequence shown here is derived from an EMBL/GenBank/DDBJ whole genome shotgun (WGS) entry which is preliminary data.</text>
</comment>
<evidence type="ECO:0000313" key="2">
    <source>
        <dbReference type="Proteomes" id="UP000773614"/>
    </source>
</evidence>
<dbReference type="AlphaFoldDB" id="A0A964T601"/>
<sequence>MAFTHSGSSRPTVPSPLALVFAGMERFAAFLAIFGASRRVANALELGIAPEKDDLEFLGIRSDLPKRTPTG</sequence>
<keyword evidence="2" id="KW-1185">Reference proteome</keyword>
<organism evidence="1 2">
    <name type="scientific">Propylenella binzhouense</name>
    <dbReference type="NCBI Taxonomy" id="2555902"/>
    <lineage>
        <taxon>Bacteria</taxon>
        <taxon>Pseudomonadati</taxon>
        <taxon>Pseudomonadota</taxon>
        <taxon>Alphaproteobacteria</taxon>
        <taxon>Hyphomicrobiales</taxon>
        <taxon>Propylenellaceae</taxon>
        <taxon>Propylenella</taxon>
    </lineage>
</organism>
<evidence type="ECO:0000313" key="1">
    <source>
        <dbReference type="EMBL" id="MYZ49166.1"/>
    </source>
</evidence>
<dbReference type="Proteomes" id="UP000773614">
    <property type="component" value="Unassembled WGS sequence"/>
</dbReference>
<accession>A0A964T601</accession>
<name>A0A964T601_9HYPH</name>
<reference evidence="1" key="1">
    <citation type="submission" date="2019-03" db="EMBL/GenBank/DDBJ databases">
        <title>Afifella sp. nov., isolated from activated sludge.</title>
        <authorList>
            <person name="Li Q."/>
            <person name="Liu Y."/>
        </authorList>
    </citation>
    <scope>NUCLEOTIDE SEQUENCE</scope>
    <source>
        <strain evidence="1">L72</strain>
    </source>
</reference>
<protein>
    <submittedName>
        <fullName evidence="1">Uncharacterized protein</fullName>
    </submittedName>
</protein>
<dbReference type="EMBL" id="SPKJ01000062">
    <property type="protein sequence ID" value="MYZ49166.1"/>
    <property type="molecule type" value="Genomic_DNA"/>
</dbReference>
<gene>
    <name evidence="1" type="ORF">E4O86_15745</name>
</gene>
<proteinExistence type="predicted"/>